<evidence type="ECO:0000256" key="1">
    <source>
        <dbReference type="SAM" id="MobiDB-lite"/>
    </source>
</evidence>
<evidence type="ECO:0000313" key="2">
    <source>
        <dbReference type="EMBL" id="KPV53865.1"/>
    </source>
</evidence>
<reference evidence="2 3" key="1">
    <citation type="submission" date="2015-09" db="EMBL/GenBank/DDBJ databases">
        <title>Draft genome sequence of Kouleothrix aurantiaca JCM 19913.</title>
        <authorList>
            <person name="Hemp J."/>
        </authorList>
    </citation>
    <scope>NUCLEOTIDE SEQUENCE [LARGE SCALE GENOMIC DNA]</scope>
    <source>
        <strain evidence="2 3">COM-B</strain>
    </source>
</reference>
<name>A0A0P9FB07_9CHLR</name>
<evidence type="ECO:0000313" key="3">
    <source>
        <dbReference type="Proteomes" id="UP000050509"/>
    </source>
</evidence>
<gene>
    <name evidence="2" type="ORF">SE17_07175</name>
</gene>
<feature type="region of interest" description="Disordered" evidence="1">
    <location>
        <begin position="103"/>
        <end position="130"/>
    </location>
</feature>
<accession>A0A0P9FB07</accession>
<organism evidence="2 3">
    <name type="scientific">Kouleothrix aurantiaca</name>
    <dbReference type="NCBI Taxonomy" id="186479"/>
    <lineage>
        <taxon>Bacteria</taxon>
        <taxon>Bacillati</taxon>
        <taxon>Chloroflexota</taxon>
        <taxon>Chloroflexia</taxon>
        <taxon>Chloroflexales</taxon>
        <taxon>Roseiflexineae</taxon>
        <taxon>Roseiflexaceae</taxon>
        <taxon>Kouleothrix</taxon>
    </lineage>
</organism>
<dbReference type="EMBL" id="LJCR01000163">
    <property type="protein sequence ID" value="KPV53865.1"/>
    <property type="molecule type" value="Genomic_DNA"/>
</dbReference>
<protein>
    <submittedName>
        <fullName evidence="2">Uncharacterized protein</fullName>
    </submittedName>
</protein>
<sequence>MASSSCLQRLRLTWEIRLGCRAGTDVDPQLFVYGLAQEIQSRLKTEGYELGRADRDARLAIGTLSHAERQPPDTVPDEQVVAHTVDADGGRFSQICQSRLPKKIRPLCPPPGATTRTSSAPLPQRRPACP</sequence>
<comment type="caution">
    <text evidence="2">The sequence shown here is derived from an EMBL/GenBank/DDBJ whole genome shotgun (WGS) entry which is preliminary data.</text>
</comment>
<dbReference type="AlphaFoldDB" id="A0A0P9FB07"/>
<proteinExistence type="predicted"/>
<dbReference type="Proteomes" id="UP000050509">
    <property type="component" value="Unassembled WGS sequence"/>
</dbReference>
<keyword evidence="3" id="KW-1185">Reference proteome</keyword>